<dbReference type="SUPFAM" id="SSF56281">
    <property type="entry name" value="Metallo-hydrolase/oxidoreductase"/>
    <property type="match status" value="1"/>
</dbReference>
<dbReference type="Proteomes" id="UP001364211">
    <property type="component" value="Unassembled WGS sequence"/>
</dbReference>
<organism evidence="2 3">
    <name type="scientific">Pseudonocardia spirodelae</name>
    <dbReference type="NCBI Taxonomy" id="3133431"/>
    <lineage>
        <taxon>Bacteria</taxon>
        <taxon>Bacillati</taxon>
        <taxon>Actinomycetota</taxon>
        <taxon>Actinomycetes</taxon>
        <taxon>Pseudonocardiales</taxon>
        <taxon>Pseudonocardiaceae</taxon>
        <taxon>Pseudonocardia</taxon>
    </lineage>
</organism>
<evidence type="ECO:0000259" key="1">
    <source>
        <dbReference type="SMART" id="SM00849"/>
    </source>
</evidence>
<dbReference type="PANTHER" id="PTHR42951:SF4">
    <property type="entry name" value="ACYL-COENZYME A THIOESTERASE MBLAC2"/>
    <property type="match status" value="1"/>
</dbReference>
<protein>
    <submittedName>
        <fullName evidence="2">MBL fold metallo-hydrolase</fullName>
    </submittedName>
</protein>
<comment type="caution">
    <text evidence="2">The sequence shown here is derived from an EMBL/GenBank/DDBJ whole genome shotgun (WGS) entry which is preliminary data.</text>
</comment>
<dbReference type="InterPro" id="IPR036866">
    <property type="entry name" value="RibonucZ/Hydroxyglut_hydro"/>
</dbReference>
<proteinExistence type="predicted"/>
<feature type="domain" description="Metallo-beta-lactamase" evidence="1">
    <location>
        <begin position="21"/>
        <end position="215"/>
    </location>
</feature>
<dbReference type="EMBL" id="JBBJUP010000003">
    <property type="protein sequence ID" value="MEJ8278220.1"/>
    <property type="molecule type" value="Genomic_DNA"/>
</dbReference>
<evidence type="ECO:0000313" key="3">
    <source>
        <dbReference type="Proteomes" id="UP001364211"/>
    </source>
</evidence>
<dbReference type="InterPro" id="IPR001279">
    <property type="entry name" value="Metallo-B-lactamas"/>
</dbReference>
<dbReference type="Gene3D" id="3.60.15.10">
    <property type="entry name" value="Ribonuclease Z/Hydroxyacylglutathione hydrolase-like"/>
    <property type="match status" value="1"/>
</dbReference>
<name>A0ABU8T2Q8_9PSEU</name>
<sequence length="243" mass="25021">MDGRWTGLADGVLARRHDELDLTTGLVLGCTRALVVDTRGDEVQGAELAAAVRAVTDLPVTVVLTHAHFDHCFGTAAFPGAPVYAQAGCAGALLATTAAQRAYWVRHYRDAGTTATAAALAATTPVLPDRPVCPRPGDRHVLDLGGRTVELVHPGPGHTGHDLAVRVPDAGVLFAGDLLENGAPPSAGPDAWPRRWPDAVALLLGTGPRVLVPGHGDPMTAGQAADQHAELARAAGGAGRDRP</sequence>
<gene>
    <name evidence="2" type="ORF">WJX68_04685</name>
</gene>
<keyword evidence="3" id="KW-1185">Reference proteome</keyword>
<dbReference type="PANTHER" id="PTHR42951">
    <property type="entry name" value="METALLO-BETA-LACTAMASE DOMAIN-CONTAINING"/>
    <property type="match status" value="1"/>
</dbReference>
<dbReference type="InterPro" id="IPR050855">
    <property type="entry name" value="NDM-1-like"/>
</dbReference>
<dbReference type="SMART" id="SM00849">
    <property type="entry name" value="Lactamase_B"/>
    <property type="match status" value="1"/>
</dbReference>
<reference evidence="2 3" key="1">
    <citation type="submission" date="2024-03" db="EMBL/GenBank/DDBJ databases">
        <title>Draft genome sequence of Pseudonocardia sp. DW16-2.</title>
        <authorList>
            <person name="Duangmal K."/>
        </authorList>
    </citation>
    <scope>NUCLEOTIDE SEQUENCE [LARGE SCALE GENOMIC DNA]</scope>
    <source>
        <strain evidence="2 3">DW16-2</strain>
    </source>
</reference>
<accession>A0ABU8T2Q8</accession>
<dbReference type="CDD" id="cd16282">
    <property type="entry name" value="metallo-hydrolase-like_MBL-fold"/>
    <property type="match status" value="1"/>
</dbReference>
<dbReference type="RefSeq" id="WP_340286341.1">
    <property type="nucleotide sequence ID" value="NZ_JBBJUP010000003.1"/>
</dbReference>
<evidence type="ECO:0000313" key="2">
    <source>
        <dbReference type="EMBL" id="MEJ8278220.1"/>
    </source>
</evidence>
<dbReference type="Pfam" id="PF00753">
    <property type="entry name" value="Lactamase_B"/>
    <property type="match status" value="1"/>
</dbReference>